<dbReference type="InterPro" id="IPR037444">
    <property type="entry name" value="GK5"/>
</dbReference>
<comment type="pathway">
    <text evidence="2">Polyol metabolism; glycerol degradation via glycerol kinase pathway; sn-glycerol 3-phosphate from glycerol: step 1/1.</text>
</comment>
<dbReference type="GO" id="GO:0005524">
    <property type="term" value="F:ATP binding"/>
    <property type="evidence" value="ECO:0007669"/>
    <property type="project" value="UniProtKB-KW"/>
</dbReference>
<dbReference type="InterPro" id="IPR000577">
    <property type="entry name" value="Carb_kinase_FGGY"/>
</dbReference>
<dbReference type="Pfam" id="PF02782">
    <property type="entry name" value="FGGY_C"/>
    <property type="match status" value="1"/>
</dbReference>
<comment type="similarity">
    <text evidence="3 14">Belongs to the FGGY kinase family.</text>
</comment>
<evidence type="ECO:0000256" key="2">
    <source>
        <dbReference type="ARBA" id="ARBA00005190"/>
    </source>
</evidence>
<dbReference type="InterPro" id="IPR018483">
    <property type="entry name" value="Carb_kinase_FGGY_CS"/>
</dbReference>
<dbReference type="GO" id="GO:0005739">
    <property type="term" value="C:mitochondrion"/>
    <property type="evidence" value="ECO:0007669"/>
    <property type="project" value="TreeGrafter"/>
</dbReference>
<keyword evidence="5" id="KW-0963">Cytoplasm</keyword>
<keyword evidence="18" id="KW-1185">Reference proteome</keyword>
<dbReference type="GO" id="GO:0006641">
    <property type="term" value="P:triglyceride metabolic process"/>
    <property type="evidence" value="ECO:0007669"/>
    <property type="project" value="TreeGrafter"/>
</dbReference>
<evidence type="ECO:0000256" key="14">
    <source>
        <dbReference type="RuleBase" id="RU003733"/>
    </source>
</evidence>
<dbReference type="FunFam" id="3.30.420.40:FF:000104">
    <property type="entry name" value="putative glycerol kinase 5"/>
    <property type="match status" value="1"/>
</dbReference>
<organism evidence="17 18">
    <name type="scientific">Aquatica leii</name>
    <dbReference type="NCBI Taxonomy" id="1421715"/>
    <lineage>
        <taxon>Eukaryota</taxon>
        <taxon>Metazoa</taxon>
        <taxon>Ecdysozoa</taxon>
        <taxon>Arthropoda</taxon>
        <taxon>Hexapoda</taxon>
        <taxon>Insecta</taxon>
        <taxon>Pterygota</taxon>
        <taxon>Neoptera</taxon>
        <taxon>Endopterygota</taxon>
        <taxon>Coleoptera</taxon>
        <taxon>Polyphaga</taxon>
        <taxon>Elateriformia</taxon>
        <taxon>Elateroidea</taxon>
        <taxon>Lampyridae</taxon>
        <taxon>Luciolinae</taxon>
        <taxon>Aquatica</taxon>
    </lineage>
</organism>
<evidence type="ECO:0000256" key="7">
    <source>
        <dbReference type="ARBA" id="ARBA00022741"/>
    </source>
</evidence>
<dbReference type="FunFam" id="3.30.420.40:FF:000102">
    <property type="entry name" value="Putative glycerol kinase 5"/>
    <property type="match status" value="1"/>
</dbReference>
<name>A0AAN7SKX7_9COLE</name>
<dbReference type="InterPro" id="IPR043129">
    <property type="entry name" value="ATPase_NBD"/>
</dbReference>
<dbReference type="InterPro" id="IPR018485">
    <property type="entry name" value="FGGY_C"/>
</dbReference>
<proteinExistence type="inferred from homology"/>
<dbReference type="PROSITE" id="PS00445">
    <property type="entry name" value="FGGY_KINASES_2"/>
    <property type="match status" value="1"/>
</dbReference>
<dbReference type="EMBL" id="JARPUR010000001">
    <property type="protein sequence ID" value="KAK4884714.1"/>
    <property type="molecule type" value="Genomic_DNA"/>
</dbReference>
<feature type="domain" description="Carbohydrate kinase FGGY N-terminal" evidence="15">
    <location>
        <begin position="5"/>
        <end position="266"/>
    </location>
</feature>
<evidence type="ECO:0000256" key="3">
    <source>
        <dbReference type="ARBA" id="ARBA00009156"/>
    </source>
</evidence>
<accession>A0AAN7SKX7</accession>
<comment type="caution">
    <text evidence="17">The sequence shown here is derived from an EMBL/GenBank/DDBJ whole genome shotgun (WGS) entry which is preliminary data.</text>
</comment>
<dbReference type="GO" id="GO:0046167">
    <property type="term" value="P:glycerol-3-phosphate biosynthetic process"/>
    <property type="evidence" value="ECO:0007669"/>
    <property type="project" value="TreeGrafter"/>
</dbReference>
<dbReference type="PIRSF" id="PIRSF000538">
    <property type="entry name" value="GlpK"/>
    <property type="match status" value="1"/>
</dbReference>
<gene>
    <name evidence="17" type="ORF">RN001_000985</name>
</gene>
<dbReference type="Pfam" id="PF00370">
    <property type="entry name" value="FGGY_N"/>
    <property type="match status" value="1"/>
</dbReference>
<evidence type="ECO:0000256" key="10">
    <source>
        <dbReference type="ARBA" id="ARBA00022840"/>
    </source>
</evidence>
<dbReference type="AlphaFoldDB" id="A0AAN7SKX7"/>
<dbReference type="Proteomes" id="UP001353858">
    <property type="component" value="Unassembled WGS sequence"/>
</dbReference>
<feature type="domain" description="Carbohydrate kinase FGGY C-terminal" evidence="16">
    <location>
        <begin position="276"/>
        <end position="457"/>
    </location>
</feature>
<keyword evidence="9" id="KW-0319">Glycerol metabolism</keyword>
<dbReference type="Gene3D" id="3.30.420.40">
    <property type="match status" value="2"/>
</dbReference>
<evidence type="ECO:0000259" key="15">
    <source>
        <dbReference type="Pfam" id="PF00370"/>
    </source>
</evidence>
<keyword evidence="7" id="KW-0547">Nucleotide-binding</keyword>
<evidence type="ECO:0000256" key="12">
    <source>
        <dbReference type="ARBA" id="ARBA00045165"/>
    </source>
</evidence>
<evidence type="ECO:0000256" key="9">
    <source>
        <dbReference type="ARBA" id="ARBA00022798"/>
    </source>
</evidence>
<sequence>MTNQYIASVDVGTTSIRCQITNSQGQILSSACIKVNLLYPQPGYVEINPDELWSDVCSVIKSSVADANISIKEILLGISTQRGTFTTWRKDNSQPFHNFITWKDLRSDTLVKQWNQSFLMKTFRIGCYALYLVTRNKRFLAGSSLKIANTQSTMRLVWVLKNIPQLKQAIENKNVMFGTVDTWLLYKFSGGRKHITDITNASATGFYDPFVLSWAIWAKRVLNIPISILPEVVDNDYSFGYTDKSVFGYPVPIKCVISDQSASMFGSCCFNYGDIKVTLGTGTFLDVNTKQMVHGSASGLYPLVGWKLNNELTYFIEGACNDTGSIIQWALSAGIIENPYESSDLANSVENTDGVYFVPAFSGLGPPIMDDNAASGFIGLKATSRKQHMIRAILESIVFRFTLLYNLLQKETNLKIKGICIDGGVANNDFVCQLLANILGIEVYRPSTTEVTILGVTFITGLKAGIWKTRNELKKMRALNSIFKPSSDMSVYENCMNEFSMWLKAVDRFKLWYNLK</sequence>
<comment type="function">
    <text evidence="12">Skin-specific kinase that plays a key role in glycerol metabolism, catalyzing its phosphorylation to produce sn-glycerol 3-phosphate. Involved in skin-specific regulation of sterol regulatory element-binding protein (SREBP) processing and lipid biosynthesis.</text>
</comment>
<dbReference type="PANTHER" id="PTHR10196">
    <property type="entry name" value="SUGAR KINASE"/>
    <property type="match status" value="1"/>
</dbReference>
<dbReference type="EC" id="2.7.1.30" evidence="4"/>
<dbReference type="SUPFAM" id="SSF53067">
    <property type="entry name" value="Actin-like ATPase domain"/>
    <property type="match status" value="2"/>
</dbReference>
<dbReference type="InterPro" id="IPR018484">
    <property type="entry name" value="FGGY_N"/>
</dbReference>
<protein>
    <recommendedName>
        <fullName evidence="13">Glycerol kinase 5</fullName>
        <ecNumber evidence="4">2.7.1.30</ecNumber>
    </recommendedName>
    <alternativeName>
        <fullName evidence="11">ATP:glycerol 3-phosphotransferase 5</fullName>
    </alternativeName>
</protein>
<evidence type="ECO:0000313" key="18">
    <source>
        <dbReference type="Proteomes" id="UP001353858"/>
    </source>
</evidence>
<evidence type="ECO:0000256" key="5">
    <source>
        <dbReference type="ARBA" id="ARBA00022490"/>
    </source>
</evidence>
<evidence type="ECO:0000259" key="16">
    <source>
        <dbReference type="Pfam" id="PF02782"/>
    </source>
</evidence>
<evidence type="ECO:0000256" key="1">
    <source>
        <dbReference type="ARBA" id="ARBA00004496"/>
    </source>
</evidence>
<evidence type="ECO:0000256" key="8">
    <source>
        <dbReference type="ARBA" id="ARBA00022777"/>
    </source>
</evidence>
<evidence type="ECO:0000256" key="11">
    <source>
        <dbReference type="ARBA" id="ARBA00033026"/>
    </source>
</evidence>
<dbReference type="PANTHER" id="PTHR10196:SF68">
    <property type="entry name" value="GLYCEROL KINASE 5-RELATED"/>
    <property type="match status" value="1"/>
</dbReference>
<dbReference type="GO" id="GO:0004370">
    <property type="term" value="F:glycerol kinase activity"/>
    <property type="evidence" value="ECO:0007669"/>
    <property type="project" value="UniProtKB-EC"/>
</dbReference>
<evidence type="ECO:0000256" key="4">
    <source>
        <dbReference type="ARBA" id="ARBA00012099"/>
    </source>
</evidence>
<keyword evidence="8 14" id="KW-0418">Kinase</keyword>
<evidence type="ECO:0000256" key="13">
    <source>
        <dbReference type="ARBA" id="ARBA00047192"/>
    </source>
</evidence>
<reference evidence="18" key="1">
    <citation type="submission" date="2023-01" db="EMBL/GenBank/DDBJ databases">
        <title>Key to firefly adult light organ development and bioluminescence: homeobox transcription factors regulate luciferase expression and transportation to peroxisome.</title>
        <authorList>
            <person name="Fu X."/>
        </authorList>
    </citation>
    <scope>NUCLEOTIDE SEQUENCE [LARGE SCALE GENOMIC DNA]</scope>
</reference>
<evidence type="ECO:0000313" key="17">
    <source>
        <dbReference type="EMBL" id="KAK4884714.1"/>
    </source>
</evidence>
<comment type="subcellular location">
    <subcellularLocation>
        <location evidence="1">Cytoplasm</location>
    </subcellularLocation>
</comment>
<dbReference type="CDD" id="cd07793">
    <property type="entry name" value="ASKHA_NBD_FGGY_GK5-like"/>
    <property type="match status" value="1"/>
</dbReference>
<dbReference type="GO" id="GO:0006071">
    <property type="term" value="P:glycerol metabolic process"/>
    <property type="evidence" value="ECO:0007669"/>
    <property type="project" value="UniProtKB-KW"/>
</dbReference>
<evidence type="ECO:0000256" key="6">
    <source>
        <dbReference type="ARBA" id="ARBA00022679"/>
    </source>
</evidence>
<keyword evidence="6 14" id="KW-0808">Transferase</keyword>
<keyword evidence="10" id="KW-0067">ATP-binding</keyword>